<reference evidence="2" key="1">
    <citation type="submission" date="2017-08" db="EMBL/GenBank/DDBJ databases">
        <authorList>
            <person name="Polle J.E."/>
            <person name="Barry K."/>
            <person name="Cushman J."/>
            <person name="Schmutz J."/>
            <person name="Tran D."/>
            <person name="Hathwaick L.T."/>
            <person name="Yim W.C."/>
            <person name="Jenkins J."/>
            <person name="Mckie-Krisberg Z.M."/>
            <person name="Prochnik S."/>
            <person name="Lindquist E."/>
            <person name="Dockter R.B."/>
            <person name="Adam C."/>
            <person name="Molina H."/>
            <person name="Bunkerborg J."/>
            <person name="Jin E."/>
            <person name="Buchheim M."/>
            <person name="Magnuson J."/>
        </authorList>
    </citation>
    <scope>NUCLEOTIDE SEQUENCE</scope>
    <source>
        <strain evidence="2">CCAP 19/18</strain>
    </source>
</reference>
<evidence type="ECO:0000313" key="3">
    <source>
        <dbReference type="Proteomes" id="UP000815325"/>
    </source>
</evidence>
<dbReference type="EMBL" id="MU069636">
    <property type="protein sequence ID" value="KAF5836947.1"/>
    <property type="molecule type" value="Genomic_DNA"/>
</dbReference>
<comment type="caution">
    <text evidence="2">The sequence shown here is derived from an EMBL/GenBank/DDBJ whole genome shotgun (WGS) entry which is preliminary data.</text>
</comment>
<dbReference type="Proteomes" id="UP000815325">
    <property type="component" value="Unassembled WGS sequence"/>
</dbReference>
<evidence type="ECO:0000256" key="1">
    <source>
        <dbReference type="SAM" id="MobiDB-lite"/>
    </source>
</evidence>
<evidence type="ECO:0000313" key="2">
    <source>
        <dbReference type="EMBL" id="KAF5836947.1"/>
    </source>
</evidence>
<evidence type="ECO:0008006" key="4">
    <source>
        <dbReference type="Google" id="ProtNLM"/>
    </source>
</evidence>
<organism evidence="2 3">
    <name type="scientific">Dunaliella salina</name>
    <name type="common">Green alga</name>
    <name type="synonym">Protococcus salinus</name>
    <dbReference type="NCBI Taxonomy" id="3046"/>
    <lineage>
        <taxon>Eukaryota</taxon>
        <taxon>Viridiplantae</taxon>
        <taxon>Chlorophyta</taxon>
        <taxon>core chlorophytes</taxon>
        <taxon>Chlorophyceae</taxon>
        <taxon>CS clade</taxon>
        <taxon>Chlamydomonadales</taxon>
        <taxon>Dunaliellaceae</taxon>
        <taxon>Dunaliella</taxon>
    </lineage>
</organism>
<sequence length="60" mass="6359">MTLPTATSRYPSMVSGSQCPLIQSPPHNPHNTITSGIPPRSVAAGRRAGREGHQQQLALV</sequence>
<gene>
    <name evidence="2" type="ORF">DUNSADRAFT_5224</name>
</gene>
<protein>
    <recommendedName>
        <fullName evidence="4">Encoded protein</fullName>
    </recommendedName>
</protein>
<name>A0ABQ7GQR3_DUNSA</name>
<proteinExistence type="predicted"/>
<accession>A0ABQ7GQR3</accession>
<feature type="compositionally biased region" description="Polar residues" evidence="1">
    <location>
        <begin position="1"/>
        <end position="21"/>
    </location>
</feature>
<feature type="region of interest" description="Disordered" evidence="1">
    <location>
        <begin position="1"/>
        <end position="60"/>
    </location>
</feature>
<keyword evidence="3" id="KW-1185">Reference proteome</keyword>